<sequence length="380" mass="42831">MINKLSKNKFNLKRFLMYLPIRILIIFILISLLTTEHAQVYLSFPQVKQALSPIKSEVFLDWMSQESPYIKTVLPKNYEPINLSKLSFERLTHIELNDPRSLLGNELPGFSIYDTNIFVAGEGTNFSNVPQESPPPPDYITKNSGKGSNTNSDQPKEKNGQVFIYSTHSWESYLPLLGLTGDPNADKATSPNTNVHNVDGWLQDDLKKKGIKTVINTTNMGNVLKEKGWGYPQAYQASRPILQQAVKSGKDYKIFIDVHRDSSRGNLTTATINNKKYARMTFVIGEENPNYEKNLELAKTLNQYLVKNYPGLSRGVFGKKGAGNNGVYNQDLSPHAILIEIGGVDNNEQELKRTVQALANMINDYFKKNNDKQPVSKPKN</sequence>
<dbReference type="EMBL" id="JBHTCO010000001">
    <property type="protein sequence ID" value="MFC7391396.1"/>
    <property type="molecule type" value="Genomic_DNA"/>
</dbReference>
<proteinExistence type="predicted"/>
<dbReference type="SUPFAM" id="SSF53187">
    <property type="entry name" value="Zn-dependent exopeptidases"/>
    <property type="match status" value="1"/>
</dbReference>
<evidence type="ECO:0000256" key="1">
    <source>
        <dbReference type="SAM" id="MobiDB-lite"/>
    </source>
</evidence>
<dbReference type="RefSeq" id="WP_380962330.1">
    <property type="nucleotide sequence ID" value="NZ_JBHTCO010000001.1"/>
</dbReference>
<evidence type="ECO:0000313" key="3">
    <source>
        <dbReference type="Proteomes" id="UP001596505"/>
    </source>
</evidence>
<accession>A0ABW2PVY6</accession>
<feature type="region of interest" description="Disordered" evidence="1">
    <location>
        <begin position="124"/>
        <end position="158"/>
    </location>
</feature>
<evidence type="ECO:0000313" key="2">
    <source>
        <dbReference type="EMBL" id="MFC7391396.1"/>
    </source>
</evidence>
<name>A0ABW2PVY6_9BACL</name>
<keyword evidence="3" id="KW-1185">Reference proteome</keyword>
<organism evidence="2 3">
    <name type="scientific">Scopulibacillus cellulosilyticus</name>
    <dbReference type="NCBI Taxonomy" id="2665665"/>
    <lineage>
        <taxon>Bacteria</taxon>
        <taxon>Bacillati</taxon>
        <taxon>Bacillota</taxon>
        <taxon>Bacilli</taxon>
        <taxon>Bacillales</taxon>
        <taxon>Sporolactobacillaceae</taxon>
        <taxon>Scopulibacillus</taxon>
    </lineage>
</organism>
<dbReference type="Proteomes" id="UP001596505">
    <property type="component" value="Unassembled WGS sequence"/>
</dbReference>
<dbReference type="NCBIfam" id="TIGR02867">
    <property type="entry name" value="spore_II_P"/>
    <property type="match status" value="1"/>
</dbReference>
<dbReference type="InterPro" id="IPR010897">
    <property type="entry name" value="Spore_II_P"/>
</dbReference>
<protein>
    <submittedName>
        <fullName evidence="2">Stage II sporulation protein P</fullName>
    </submittedName>
</protein>
<dbReference type="Pfam" id="PF07454">
    <property type="entry name" value="SpoIIP"/>
    <property type="match status" value="1"/>
</dbReference>
<gene>
    <name evidence="2" type="primary">spoIIP</name>
    <name evidence="2" type="ORF">ACFQRG_00015</name>
</gene>
<comment type="caution">
    <text evidence="2">The sequence shown here is derived from an EMBL/GenBank/DDBJ whole genome shotgun (WGS) entry which is preliminary data.</text>
</comment>
<feature type="compositionally biased region" description="Polar residues" evidence="1">
    <location>
        <begin position="141"/>
        <end position="153"/>
    </location>
</feature>
<dbReference type="Gene3D" id="3.40.630.40">
    <property type="entry name" value="Zn-dependent exopeptidases"/>
    <property type="match status" value="1"/>
</dbReference>
<reference evidence="3" key="1">
    <citation type="journal article" date="2019" name="Int. J. Syst. Evol. Microbiol.">
        <title>The Global Catalogue of Microorganisms (GCM) 10K type strain sequencing project: providing services to taxonomists for standard genome sequencing and annotation.</title>
        <authorList>
            <consortium name="The Broad Institute Genomics Platform"/>
            <consortium name="The Broad Institute Genome Sequencing Center for Infectious Disease"/>
            <person name="Wu L."/>
            <person name="Ma J."/>
        </authorList>
    </citation>
    <scope>NUCLEOTIDE SEQUENCE [LARGE SCALE GENOMIC DNA]</scope>
    <source>
        <strain evidence="3">CGMCC 1.16305</strain>
    </source>
</reference>